<dbReference type="Proteomes" id="UP001374803">
    <property type="component" value="Chromosome"/>
</dbReference>
<evidence type="ECO:0000256" key="1">
    <source>
        <dbReference type="SAM" id="MobiDB-lite"/>
    </source>
</evidence>
<feature type="chain" id="PRO_5046056653" evidence="2">
    <location>
        <begin position="30"/>
        <end position="349"/>
    </location>
</feature>
<keyword evidence="4" id="KW-1185">Reference proteome</keyword>
<dbReference type="InterPro" id="IPR037175">
    <property type="entry name" value="KFase_sf"/>
</dbReference>
<protein>
    <submittedName>
        <fullName evidence="3">Cyclase family protein</fullName>
    </submittedName>
</protein>
<dbReference type="PROSITE" id="PS51257">
    <property type="entry name" value="PROKAR_LIPOPROTEIN"/>
    <property type="match status" value="1"/>
</dbReference>
<evidence type="ECO:0000256" key="2">
    <source>
        <dbReference type="SAM" id="SignalP"/>
    </source>
</evidence>
<dbReference type="RefSeq" id="WP_394832555.1">
    <property type="nucleotide sequence ID" value="NZ_CP089929.1"/>
</dbReference>
<reference evidence="3" key="1">
    <citation type="submission" date="2021-12" db="EMBL/GenBank/DDBJ databases">
        <title>Discovery of the Pendulisporaceae a myxobacterial family with distinct sporulation behavior and unique specialized metabolism.</title>
        <authorList>
            <person name="Garcia R."/>
            <person name="Popoff A."/>
            <person name="Bader C.D."/>
            <person name="Loehr J."/>
            <person name="Walesch S."/>
            <person name="Walt C."/>
            <person name="Boldt J."/>
            <person name="Bunk B."/>
            <person name="Haeckl F.J.F.P.J."/>
            <person name="Gunesch A.P."/>
            <person name="Birkelbach J."/>
            <person name="Nuebel U."/>
            <person name="Pietschmann T."/>
            <person name="Bach T."/>
            <person name="Mueller R."/>
        </authorList>
    </citation>
    <scope>NUCLEOTIDE SEQUENCE</scope>
    <source>
        <strain evidence="3">MSr11367</strain>
    </source>
</reference>
<evidence type="ECO:0000313" key="4">
    <source>
        <dbReference type="Proteomes" id="UP001374803"/>
    </source>
</evidence>
<feature type="compositionally biased region" description="Low complexity" evidence="1">
    <location>
        <begin position="29"/>
        <end position="44"/>
    </location>
</feature>
<proteinExistence type="predicted"/>
<dbReference type="EMBL" id="CP089983">
    <property type="protein sequence ID" value="WXB02929.1"/>
    <property type="molecule type" value="Genomic_DNA"/>
</dbReference>
<organism evidence="3 4">
    <name type="scientific">Pendulispora rubella</name>
    <dbReference type="NCBI Taxonomy" id="2741070"/>
    <lineage>
        <taxon>Bacteria</taxon>
        <taxon>Pseudomonadati</taxon>
        <taxon>Myxococcota</taxon>
        <taxon>Myxococcia</taxon>
        <taxon>Myxococcales</taxon>
        <taxon>Sorangiineae</taxon>
        <taxon>Pendulisporaceae</taxon>
        <taxon>Pendulispora</taxon>
    </lineage>
</organism>
<dbReference type="Gene3D" id="3.50.30.50">
    <property type="entry name" value="Putative cyclase"/>
    <property type="match status" value="1"/>
</dbReference>
<name>A0ABZ2KW58_9BACT</name>
<dbReference type="PANTHER" id="PTHR34861:SF10">
    <property type="entry name" value="CYCLASE"/>
    <property type="match status" value="1"/>
</dbReference>
<keyword evidence="2" id="KW-0732">Signal</keyword>
<dbReference type="Pfam" id="PF04199">
    <property type="entry name" value="Cyclase"/>
    <property type="match status" value="1"/>
</dbReference>
<feature type="signal peptide" evidence="2">
    <location>
        <begin position="1"/>
        <end position="29"/>
    </location>
</feature>
<gene>
    <name evidence="3" type="ORF">LVJ94_39235</name>
</gene>
<evidence type="ECO:0000313" key="3">
    <source>
        <dbReference type="EMBL" id="WXB02929.1"/>
    </source>
</evidence>
<feature type="region of interest" description="Disordered" evidence="1">
    <location>
        <begin position="29"/>
        <end position="56"/>
    </location>
</feature>
<dbReference type="InterPro" id="IPR007325">
    <property type="entry name" value="KFase/CYL"/>
</dbReference>
<accession>A0ABZ2KW58</accession>
<dbReference type="SUPFAM" id="SSF102198">
    <property type="entry name" value="Putative cyclase"/>
    <property type="match status" value="1"/>
</dbReference>
<sequence>MKASFTKSAVGISALLFFSWLAGCTPAQARPPAATTPTSAAPRSESVGKSPWGPNDEIGTLNMMTVESRTAILSRLDVRKVYDLSTDYFQGMPSFDAFGDPHYQIWMTHTPRGTGVDDPAKVGNAHNDKVSYTGDAISMYTHTGTHIDALNHFGLDGEVYNGVKADGHLGDHGWTRNGVDKMPPILARGVLIDVAASKGVAVLPNSYAITLADMQAALARQSTALQPGDVVLVRTGRMSLWPDRARYGGNEPGLSFEAAQWLAEEKHVMVIGSDAFAPEVLPSPRKDNWIPLHTYLLAQRGIPIIEVINLEELARDRTYEFAFIAAPLRLRGASAAPFRPIAIPLRPKS</sequence>
<dbReference type="PANTHER" id="PTHR34861">
    <property type="match status" value="1"/>
</dbReference>